<dbReference type="Pfam" id="PF07690">
    <property type="entry name" value="MFS_1"/>
    <property type="match status" value="1"/>
</dbReference>
<protein>
    <submittedName>
        <fullName evidence="7">Major facilitator superfamily domain-containing protein</fullName>
    </submittedName>
</protein>
<dbReference type="RefSeq" id="XP_060279731.1">
    <property type="nucleotide sequence ID" value="XM_060424908.1"/>
</dbReference>
<name>A0AAJ0BUA1_9PEZI</name>
<feature type="transmembrane region" description="Helical" evidence="5">
    <location>
        <begin position="352"/>
        <end position="378"/>
    </location>
</feature>
<organism evidence="7 8">
    <name type="scientific">Phialemonium atrogriseum</name>
    <dbReference type="NCBI Taxonomy" id="1093897"/>
    <lineage>
        <taxon>Eukaryota</taxon>
        <taxon>Fungi</taxon>
        <taxon>Dikarya</taxon>
        <taxon>Ascomycota</taxon>
        <taxon>Pezizomycotina</taxon>
        <taxon>Sordariomycetes</taxon>
        <taxon>Sordariomycetidae</taxon>
        <taxon>Cephalothecales</taxon>
        <taxon>Cephalothecaceae</taxon>
        <taxon>Phialemonium</taxon>
    </lineage>
</organism>
<dbReference type="PANTHER" id="PTHR23507:SF1">
    <property type="entry name" value="FI18259P1-RELATED"/>
    <property type="match status" value="1"/>
</dbReference>
<evidence type="ECO:0000313" key="7">
    <source>
        <dbReference type="EMBL" id="KAK1763518.1"/>
    </source>
</evidence>
<evidence type="ECO:0000256" key="4">
    <source>
        <dbReference type="ARBA" id="ARBA00023136"/>
    </source>
</evidence>
<dbReference type="InterPro" id="IPR020846">
    <property type="entry name" value="MFS_dom"/>
</dbReference>
<dbReference type="GO" id="GO:0016020">
    <property type="term" value="C:membrane"/>
    <property type="evidence" value="ECO:0007669"/>
    <property type="project" value="UniProtKB-SubCell"/>
</dbReference>
<dbReference type="Gene3D" id="1.20.1250.20">
    <property type="entry name" value="MFS general substrate transporter like domains"/>
    <property type="match status" value="1"/>
</dbReference>
<dbReference type="EMBL" id="MU839026">
    <property type="protein sequence ID" value="KAK1763518.1"/>
    <property type="molecule type" value="Genomic_DNA"/>
</dbReference>
<dbReference type="PANTHER" id="PTHR23507">
    <property type="entry name" value="ZGC:174356"/>
    <property type="match status" value="1"/>
</dbReference>
<feature type="transmembrane region" description="Helical" evidence="5">
    <location>
        <begin position="316"/>
        <end position="332"/>
    </location>
</feature>
<feature type="transmembrane region" description="Helical" evidence="5">
    <location>
        <begin position="415"/>
        <end position="433"/>
    </location>
</feature>
<feature type="transmembrane region" description="Helical" evidence="5">
    <location>
        <begin position="169"/>
        <end position="195"/>
    </location>
</feature>
<feature type="transmembrane region" description="Helical" evidence="5">
    <location>
        <begin position="235"/>
        <end position="255"/>
    </location>
</feature>
<reference evidence="7" key="1">
    <citation type="submission" date="2023-06" db="EMBL/GenBank/DDBJ databases">
        <title>Genome-scale phylogeny and comparative genomics of the fungal order Sordariales.</title>
        <authorList>
            <consortium name="Lawrence Berkeley National Laboratory"/>
            <person name="Hensen N."/>
            <person name="Bonometti L."/>
            <person name="Westerberg I."/>
            <person name="Brannstrom I.O."/>
            <person name="Guillou S."/>
            <person name="Cros-Aarteil S."/>
            <person name="Calhoun S."/>
            <person name="Haridas S."/>
            <person name="Kuo A."/>
            <person name="Mondo S."/>
            <person name="Pangilinan J."/>
            <person name="Riley R."/>
            <person name="Labutti K."/>
            <person name="Andreopoulos B."/>
            <person name="Lipzen A."/>
            <person name="Chen C."/>
            <person name="Yanf M."/>
            <person name="Daum C."/>
            <person name="Ng V."/>
            <person name="Clum A."/>
            <person name="Steindorff A."/>
            <person name="Ohm R."/>
            <person name="Martin F."/>
            <person name="Silar P."/>
            <person name="Natvig D."/>
            <person name="Lalanne C."/>
            <person name="Gautier V."/>
            <person name="Ament-Velasquez S.L."/>
            <person name="Kruys A."/>
            <person name="Hutchinson M.I."/>
            <person name="Powell A.J."/>
            <person name="Barry K."/>
            <person name="Miller A.N."/>
            <person name="Grigoriev I.V."/>
            <person name="Debuchy R."/>
            <person name="Gladieux P."/>
            <person name="Thoren M.H."/>
            <person name="Johannesson H."/>
        </authorList>
    </citation>
    <scope>NUCLEOTIDE SEQUENCE</scope>
    <source>
        <strain evidence="7">8032-3</strain>
    </source>
</reference>
<dbReference type="SUPFAM" id="SSF103473">
    <property type="entry name" value="MFS general substrate transporter"/>
    <property type="match status" value="1"/>
</dbReference>
<evidence type="ECO:0000259" key="6">
    <source>
        <dbReference type="PROSITE" id="PS50850"/>
    </source>
</evidence>
<sequence length="513" mass="55134">MASSSSSDDDDDIEREAATAEVPLLSEWRDGPHSDEPGSLYGYRQNVVILCLAIVLLISLGAGVLTPPLNALLEDIICRQYHPEVAAGPGVLSNDPMCKYPDVQGRLAIIRGWATTFDCIPGILGAVPYGILSDKWGRKPVMALSLIGFALSVAYICLVVWLPDVFPLWSIWFSSAFMLIGGSTSVAQAMLYTVVADVVPVAERATVFFQIVSTFLVASMIGSPLAGVLMRRSPWIALLTGLGLLVLSTITSFAVPETLHFNKPGDNLEAGSDQDDDLDTATLAHDPKDSELRKLITKAREDLAEIWKFIIGNKDIAFLLISIVFVVLGKFVQEMLLQYASKRFGWSWDEAAIFLTIHGAGNLVVLIVLLPAVSWLCMNYLKMSAPAKDLWLARISGIILVAGAVMIAFSANALVLSFALIIFAGGAGLTSLLRSLMNSLVEAHHVGTLNSLIGFMENVGLMIAGPTLSEALRIGIELGGPWIGLPFLCAALLFSVSTAVVWAFRMPGRGQSA</sequence>
<evidence type="ECO:0000256" key="1">
    <source>
        <dbReference type="ARBA" id="ARBA00004141"/>
    </source>
</evidence>
<feature type="transmembrane region" description="Helical" evidence="5">
    <location>
        <begin position="390"/>
        <end position="409"/>
    </location>
</feature>
<evidence type="ECO:0000313" key="8">
    <source>
        <dbReference type="Proteomes" id="UP001244011"/>
    </source>
</evidence>
<evidence type="ECO:0000256" key="5">
    <source>
        <dbReference type="SAM" id="Phobius"/>
    </source>
</evidence>
<dbReference type="AlphaFoldDB" id="A0AAJ0BUA1"/>
<comment type="subcellular location">
    <subcellularLocation>
        <location evidence="1">Membrane</location>
        <topology evidence="1">Multi-pass membrane protein</topology>
    </subcellularLocation>
</comment>
<keyword evidence="4 5" id="KW-0472">Membrane</keyword>
<comment type="caution">
    <text evidence="7">The sequence shown here is derived from an EMBL/GenBank/DDBJ whole genome shotgun (WGS) entry which is preliminary data.</text>
</comment>
<dbReference type="PROSITE" id="PS50850">
    <property type="entry name" value="MFS"/>
    <property type="match status" value="1"/>
</dbReference>
<feature type="transmembrane region" description="Helical" evidence="5">
    <location>
        <begin position="141"/>
        <end position="163"/>
    </location>
</feature>
<dbReference type="InterPro" id="IPR036259">
    <property type="entry name" value="MFS_trans_sf"/>
</dbReference>
<keyword evidence="8" id="KW-1185">Reference proteome</keyword>
<evidence type="ECO:0000256" key="2">
    <source>
        <dbReference type="ARBA" id="ARBA00022692"/>
    </source>
</evidence>
<dbReference type="InterPro" id="IPR011701">
    <property type="entry name" value="MFS"/>
</dbReference>
<gene>
    <name evidence="7" type="ORF">QBC33DRAFT_459019</name>
</gene>
<dbReference type="GeneID" id="85308095"/>
<evidence type="ECO:0000256" key="3">
    <source>
        <dbReference type="ARBA" id="ARBA00022989"/>
    </source>
</evidence>
<feature type="transmembrane region" description="Helical" evidence="5">
    <location>
        <begin position="483"/>
        <end position="504"/>
    </location>
</feature>
<feature type="transmembrane region" description="Helical" evidence="5">
    <location>
        <begin position="207"/>
        <end position="229"/>
    </location>
</feature>
<feature type="domain" description="Major facilitator superfamily (MFS) profile" evidence="6">
    <location>
        <begin position="47"/>
        <end position="509"/>
    </location>
</feature>
<feature type="transmembrane region" description="Helical" evidence="5">
    <location>
        <begin position="47"/>
        <end position="65"/>
    </location>
</feature>
<keyword evidence="3 5" id="KW-1133">Transmembrane helix</keyword>
<dbReference type="GO" id="GO:0022857">
    <property type="term" value="F:transmembrane transporter activity"/>
    <property type="evidence" value="ECO:0007669"/>
    <property type="project" value="InterPro"/>
</dbReference>
<proteinExistence type="predicted"/>
<keyword evidence="2 5" id="KW-0812">Transmembrane</keyword>
<dbReference type="Proteomes" id="UP001244011">
    <property type="component" value="Unassembled WGS sequence"/>
</dbReference>
<accession>A0AAJ0BUA1</accession>